<dbReference type="PROSITE" id="PS50928">
    <property type="entry name" value="ABC_TM1"/>
    <property type="match status" value="1"/>
</dbReference>
<evidence type="ECO:0000256" key="9">
    <source>
        <dbReference type="RuleBase" id="RU363032"/>
    </source>
</evidence>
<evidence type="ECO:0000259" key="10">
    <source>
        <dbReference type="PROSITE" id="PS50928"/>
    </source>
</evidence>
<feature type="transmembrane region" description="Helical" evidence="9">
    <location>
        <begin position="273"/>
        <end position="295"/>
    </location>
</feature>
<keyword evidence="7 9" id="KW-1133">Transmembrane helix</keyword>
<dbReference type="InterPro" id="IPR043429">
    <property type="entry name" value="ArtM/GltK/GlnP/TcyL/YhdX-like"/>
</dbReference>
<keyword evidence="6" id="KW-0029">Amino-acid transport</keyword>
<keyword evidence="8 9" id="KW-0472">Membrane</keyword>
<dbReference type="GO" id="GO:0022857">
    <property type="term" value="F:transmembrane transporter activity"/>
    <property type="evidence" value="ECO:0007669"/>
    <property type="project" value="InterPro"/>
</dbReference>
<evidence type="ECO:0000256" key="5">
    <source>
        <dbReference type="ARBA" id="ARBA00022692"/>
    </source>
</evidence>
<dbReference type="InterPro" id="IPR000515">
    <property type="entry name" value="MetI-like"/>
</dbReference>
<dbReference type="CDD" id="cd06261">
    <property type="entry name" value="TM_PBP2"/>
    <property type="match status" value="2"/>
</dbReference>
<dbReference type="SUPFAM" id="SSF161098">
    <property type="entry name" value="MetI-like"/>
    <property type="match status" value="2"/>
</dbReference>
<reference evidence="11 12" key="2">
    <citation type="journal article" date="2015" name="Syst. Appl. Microbiol.">
        <title>Nitrincola nitratireducens sp. nov. isolated from a haloalkaline crater lake.</title>
        <authorList>
            <person name="Singh A."/>
            <person name="Vaidya B."/>
            <person name="Tanuku N.R."/>
            <person name="Pinnaka A.K."/>
        </authorList>
    </citation>
    <scope>NUCLEOTIDE SEQUENCE [LARGE SCALE GENOMIC DNA]</scope>
    <source>
        <strain evidence="11 12">AK23</strain>
    </source>
</reference>
<proteinExistence type="inferred from homology"/>
<comment type="caution">
    <text evidence="11">The sequence shown here is derived from an EMBL/GenBank/DDBJ whole genome shotgun (WGS) entry which is preliminary data.</text>
</comment>
<dbReference type="Pfam" id="PF00528">
    <property type="entry name" value="BPD_transp_1"/>
    <property type="match status" value="1"/>
</dbReference>
<dbReference type="NCBIfam" id="TIGR01726">
    <property type="entry name" value="HEQRo_perm_3TM"/>
    <property type="match status" value="1"/>
</dbReference>
<dbReference type="PANTHER" id="PTHR30614:SF37">
    <property type="entry name" value="AMINO-ACID ABC TRANSPORTER PERMEASE PROTEIN YHDX-RELATED"/>
    <property type="match status" value="1"/>
</dbReference>
<dbReference type="GO" id="GO:0006865">
    <property type="term" value="P:amino acid transport"/>
    <property type="evidence" value="ECO:0007669"/>
    <property type="project" value="UniProtKB-KW"/>
</dbReference>
<evidence type="ECO:0000256" key="1">
    <source>
        <dbReference type="ARBA" id="ARBA00004429"/>
    </source>
</evidence>
<dbReference type="AlphaFoldDB" id="W9VPN3"/>
<comment type="similarity">
    <text evidence="2">Belongs to the binding-protein-dependent transport system permease family. HisMQ subfamily.</text>
</comment>
<evidence type="ECO:0000256" key="4">
    <source>
        <dbReference type="ARBA" id="ARBA00022475"/>
    </source>
</evidence>
<evidence type="ECO:0000256" key="3">
    <source>
        <dbReference type="ARBA" id="ARBA00022448"/>
    </source>
</evidence>
<feature type="transmembrane region" description="Helical" evidence="9">
    <location>
        <begin position="103"/>
        <end position="128"/>
    </location>
</feature>
<name>W9VPN3_9GAMM</name>
<reference evidence="12" key="1">
    <citation type="submission" date="2012-11" db="EMBL/GenBank/DDBJ databases">
        <authorList>
            <person name="Singh A."/>
            <person name="Pinnaka A.K."/>
            <person name="Vaidya B."/>
        </authorList>
    </citation>
    <scope>NUCLEOTIDE SEQUENCE [LARGE SCALE GENOMIC DNA]</scope>
    <source>
        <strain evidence="12">AK23</strain>
    </source>
</reference>
<sequence>MCWSLRFCWAFLAVYGADYIMNPNNRNGLSRLFYNPTARSLFFQALILGLLLYFVMTIVGNVMTNLNQRGISTGFGFLSQPAGFGISQTLIEYNETFTFGRTFFVGLLNTLLVSFLGVIAATFLGVVVGISRISPNWLLRKISMVYVEILRNIPLLLQIFFWYYVVLQTLPRPRDSLSFGESIFINIRGVFVPKPVPDAGFSFYIALLVAAVVAVVALAIWAKRRMRDTGQQFPVFWTSIAILLGTAVIGFFITGRPIMLDYPELRGLNFRGGITILPELIALWFALTIYTSTYIGEIVRSGIESVSHGQTEACRALGLNEGHRMKLVILPQAMRVMIPPMTSQYLNLTKNSSLATAIGYPDLVSVFAGTTLNQTGQAIEIISMTMLVYLTISLLVSAFMNWFNRRVALVER</sequence>
<keyword evidence="5 9" id="KW-0812">Transmembrane</keyword>
<keyword evidence="4" id="KW-1003">Cell membrane</keyword>
<dbReference type="EMBL" id="AONB01000002">
    <property type="protein sequence ID" value="EXJ12400.1"/>
    <property type="molecule type" value="Genomic_DNA"/>
</dbReference>
<organism evidence="11 12">
    <name type="scientific">Nitrincola nitratireducens</name>
    <dbReference type="NCBI Taxonomy" id="1229521"/>
    <lineage>
        <taxon>Bacteria</taxon>
        <taxon>Pseudomonadati</taxon>
        <taxon>Pseudomonadota</taxon>
        <taxon>Gammaproteobacteria</taxon>
        <taxon>Oceanospirillales</taxon>
        <taxon>Oceanospirillaceae</taxon>
        <taxon>Nitrincola</taxon>
    </lineage>
</organism>
<dbReference type="STRING" id="1229521.D791_00645"/>
<evidence type="ECO:0000313" key="12">
    <source>
        <dbReference type="Proteomes" id="UP000019464"/>
    </source>
</evidence>
<evidence type="ECO:0000256" key="2">
    <source>
        <dbReference type="ARBA" id="ARBA00010072"/>
    </source>
</evidence>
<keyword evidence="12" id="KW-1185">Reference proteome</keyword>
<protein>
    <submittedName>
        <fullName evidence="11">Glutamate/aspartate transport system permease protein gltK</fullName>
    </submittedName>
</protein>
<comment type="subcellular location">
    <subcellularLocation>
        <location evidence="1">Cell inner membrane</location>
        <topology evidence="1">Multi-pass membrane protein</topology>
    </subcellularLocation>
    <subcellularLocation>
        <location evidence="9">Cell membrane</location>
        <topology evidence="9">Multi-pass membrane protein</topology>
    </subcellularLocation>
</comment>
<feature type="transmembrane region" description="Helical" evidence="9">
    <location>
        <begin position="381"/>
        <end position="403"/>
    </location>
</feature>
<dbReference type="PATRIC" id="fig|1229521.3.peg.658"/>
<evidence type="ECO:0000313" key="11">
    <source>
        <dbReference type="EMBL" id="EXJ12400.1"/>
    </source>
</evidence>
<dbReference type="Proteomes" id="UP000019464">
    <property type="component" value="Unassembled WGS sequence"/>
</dbReference>
<dbReference type="GO" id="GO:0043190">
    <property type="term" value="C:ATP-binding cassette (ABC) transporter complex"/>
    <property type="evidence" value="ECO:0007669"/>
    <property type="project" value="InterPro"/>
</dbReference>
<gene>
    <name evidence="11" type="primary">gltK</name>
    <name evidence="11" type="ORF">D791_00645</name>
</gene>
<dbReference type="Gene3D" id="1.10.3720.10">
    <property type="entry name" value="MetI-like"/>
    <property type="match status" value="2"/>
</dbReference>
<dbReference type="PANTHER" id="PTHR30614">
    <property type="entry name" value="MEMBRANE COMPONENT OF AMINO ACID ABC TRANSPORTER"/>
    <property type="match status" value="1"/>
</dbReference>
<feature type="transmembrane region" description="Helical" evidence="9">
    <location>
        <begin position="149"/>
        <end position="167"/>
    </location>
</feature>
<dbReference type="InterPro" id="IPR010065">
    <property type="entry name" value="AA_ABC_transptr_permease_3TM"/>
</dbReference>
<feature type="transmembrane region" description="Helical" evidence="9">
    <location>
        <begin position="233"/>
        <end position="253"/>
    </location>
</feature>
<dbReference type="InterPro" id="IPR035906">
    <property type="entry name" value="MetI-like_sf"/>
</dbReference>
<evidence type="ECO:0000256" key="6">
    <source>
        <dbReference type="ARBA" id="ARBA00022970"/>
    </source>
</evidence>
<feature type="transmembrane region" description="Helical" evidence="9">
    <location>
        <begin position="40"/>
        <end position="59"/>
    </location>
</feature>
<accession>W9VPN3</accession>
<feature type="domain" description="ABC transmembrane type-1" evidence="10">
    <location>
        <begin position="107"/>
        <end position="400"/>
    </location>
</feature>
<feature type="transmembrane region" description="Helical" evidence="9">
    <location>
        <begin position="71"/>
        <end position="91"/>
    </location>
</feature>
<evidence type="ECO:0000256" key="7">
    <source>
        <dbReference type="ARBA" id="ARBA00022989"/>
    </source>
</evidence>
<feature type="transmembrane region" description="Helical" evidence="9">
    <location>
        <begin position="201"/>
        <end position="221"/>
    </location>
</feature>
<keyword evidence="3 9" id="KW-0813">Transport</keyword>
<evidence type="ECO:0000256" key="8">
    <source>
        <dbReference type="ARBA" id="ARBA00023136"/>
    </source>
</evidence>